<feature type="compositionally biased region" description="Low complexity" evidence="1">
    <location>
        <begin position="41"/>
        <end position="66"/>
    </location>
</feature>
<protein>
    <submittedName>
        <fullName evidence="2">Transcription factor GTE10-like</fullName>
    </submittedName>
</protein>
<accession>A0A392MIL6</accession>
<keyword evidence="3" id="KW-1185">Reference proteome</keyword>
<organism evidence="2 3">
    <name type="scientific">Trifolium medium</name>
    <dbReference type="NCBI Taxonomy" id="97028"/>
    <lineage>
        <taxon>Eukaryota</taxon>
        <taxon>Viridiplantae</taxon>
        <taxon>Streptophyta</taxon>
        <taxon>Embryophyta</taxon>
        <taxon>Tracheophyta</taxon>
        <taxon>Spermatophyta</taxon>
        <taxon>Magnoliopsida</taxon>
        <taxon>eudicotyledons</taxon>
        <taxon>Gunneridae</taxon>
        <taxon>Pentapetalae</taxon>
        <taxon>rosids</taxon>
        <taxon>fabids</taxon>
        <taxon>Fabales</taxon>
        <taxon>Fabaceae</taxon>
        <taxon>Papilionoideae</taxon>
        <taxon>50 kb inversion clade</taxon>
        <taxon>NPAAA clade</taxon>
        <taxon>Hologalegina</taxon>
        <taxon>IRL clade</taxon>
        <taxon>Trifolieae</taxon>
        <taxon>Trifolium</taxon>
    </lineage>
</organism>
<name>A0A392MIL6_9FABA</name>
<evidence type="ECO:0000256" key="1">
    <source>
        <dbReference type="SAM" id="MobiDB-lite"/>
    </source>
</evidence>
<evidence type="ECO:0000313" key="3">
    <source>
        <dbReference type="Proteomes" id="UP000265520"/>
    </source>
</evidence>
<feature type="compositionally biased region" description="Polar residues" evidence="1">
    <location>
        <begin position="88"/>
        <end position="102"/>
    </location>
</feature>
<reference evidence="2 3" key="1">
    <citation type="journal article" date="2018" name="Front. Plant Sci.">
        <title>Red Clover (Trifolium pratense) and Zigzag Clover (T. medium) - A Picture of Genomic Similarities and Differences.</title>
        <authorList>
            <person name="Dluhosova J."/>
            <person name="Istvanek J."/>
            <person name="Nedelnik J."/>
            <person name="Repkova J."/>
        </authorList>
    </citation>
    <scope>NUCLEOTIDE SEQUENCE [LARGE SCALE GENOMIC DNA]</scope>
    <source>
        <strain evidence="3">cv. 10/8</strain>
        <tissue evidence="2">Leaf</tissue>
    </source>
</reference>
<gene>
    <name evidence="2" type="ORF">A2U01_0008210</name>
</gene>
<feature type="compositionally biased region" description="Acidic residues" evidence="1">
    <location>
        <begin position="1"/>
        <end position="12"/>
    </location>
</feature>
<feature type="region of interest" description="Disordered" evidence="1">
    <location>
        <begin position="1"/>
        <end position="102"/>
    </location>
</feature>
<dbReference type="AlphaFoldDB" id="A0A392MIL6"/>
<dbReference type="EMBL" id="LXQA010012004">
    <property type="protein sequence ID" value="MCH87342.1"/>
    <property type="molecule type" value="Genomic_DNA"/>
</dbReference>
<feature type="non-terminal residue" evidence="2">
    <location>
        <position position="102"/>
    </location>
</feature>
<sequence>MPGNELVEEDVDIVGGNDPPNSNYPPLEIEKDGANRNSKCSSSSSSSSESGSSSSDSDSSSSSGSELDTAKASAPVSSKENVGPGLTYDQNRGDLSNPETGN</sequence>
<proteinExistence type="predicted"/>
<dbReference type="Proteomes" id="UP000265520">
    <property type="component" value="Unassembled WGS sequence"/>
</dbReference>
<comment type="caution">
    <text evidence="2">The sequence shown here is derived from an EMBL/GenBank/DDBJ whole genome shotgun (WGS) entry which is preliminary data.</text>
</comment>
<evidence type="ECO:0000313" key="2">
    <source>
        <dbReference type="EMBL" id="MCH87342.1"/>
    </source>
</evidence>